<evidence type="ECO:0000256" key="1">
    <source>
        <dbReference type="ARBA" id="ARBA00022679"/>
    </source>
</evidence>
<dbReference type="NCBIfam" id="TIGR00154">
    <property type="entry name" value="ispE"/>
    <property type="match status" value="1"/>
</dbReference>
<dbReference type="HAMAP" id="MF_00061">
    <property type="entry name" value="IspE"/>
    <property type="match status" value="1"/>
</dbReference>
<evidence type="ECO:0000313" key="6">
    <source>
        <dbReference type="EMBL" id="SVD39008.1"/>
    </source>
</evidence>
<dbReference type="EMBL" id="UINC01147596">
    <property type="protein sequence ID" value="SVD39008.1"/>
    <property type="molecule type" value="Genomic_DNA"/>
</dbReference>
<dbReference type="InterPro" id="IPR014721">
    <property type="entry name" value="Ribsml_uS5_D2-typ_fold_subgr"/>
</dbReference>
<dbReference type="AlphaFoldDB" id="A0A382UZ95"/>
<feature type="non-terminal residue" evidence="6">
    <location>
        <position position="197"/>
    </location>
</feature>
<dbReference type="GO" id="GO:0050515">
    <property type="term" value="F:4-(cytidine 5'-diphospho)-2-C-methyl-D-erythritol kinase activity"/>
    <property type="evidence" value="ECO:0007669"/>
    <property type="project" value="InterPro"/>
</dbReference>
<dbReference type="PANTHER" id="PTHR43527:SF2">
    <property type="entry name" value="4-DIPHOSPHOCYTIDYL-2-C-METHYL-D-ERYTHRITOL KINASE, CHLOROPLASTIC"/>
    <property type="match status" value="1"/>
</dbReference>
<dbReference type="GO" id="GO:0016114">
    <property type="term" value="P:terpenoid biosynthetic process"/>
    <property type="evidence" value="ECO:0007669"/>
    <property type="project" value="InterPro"/>
</dbReference>
<dbReference type="Gene3D" id="3.30.230.10">
    <property type="match status" value="1"/>
</dbReference>
<evidence type="ECO:0000256" key="3">
    <source>
        <dbReference type="ARBA" id="ARBA00022777"/>
    </source>
</evidence>
<reference evidence="6" key="1">
    <citation type="submission" date="2018-05" db="EMBL/GenBank/DDBJ databases">
        <authorList>
            <person name="Lanie J.A."/>
            <person name="Ng W.-L."/>
            <person name="Kazmierczak K.M."/>
            <person name="Andrzejewski T.M."/>
            <person name="Davidsen T.M."/>
            <person name="Wayne K.J."/>
            <person name="Tettelin H."/>
            <person name="Glass J.I."/>
            <person name="Rusch D."/>
            <person name="Podicherti R."/>
            <person name="Tsui H.-C.T."/>
            <person name="Winkler M.E."/>
        </authorList>
    </citation>
    <scope>NUCLEOTIDE SEQUENCE</scope>
</reference>
<protein>
    <recommendedName>
        <fullName evidence="5">GHMP kinase N-terminal domain-containing protein</fullName>
    </recommendedName>
</protein>
<evidence type="ECO:0000259" key="5">
    <source>
        <dbReference type="Pfam" id="PF00288"/>
    </source>
</evidence>
<keyword evidence="4" id="KW-0067">ATP-binding</keyword>
<name>A0A382UZ95_9ZZZZ</name>
<dbReference type="GO" id="GO:0005524">
    <property type="term" value="F:ATP binding"/>
    <property type="evidence" value="ECO:0007669"/>
    <property type="project" value="UniProtKB-KW"/>
</dbReference>
<dbReference type="PANTHER" id="PTHR43527">
    <property type="entry name" value="4-DIPHOSPHOCYTIDYL-2-C-METHYL-D-ERYTHRITOL KINASE, CHLOROPLASTIC"/>
    <property type="match status" value="1"/>
</dbReference>
<proteinExistence type="inferred from homology"/>
<sequence length="197" mass="21389">MDTWPAPAKLNLFLHVIGRRDDGFHNLQTIFQLLDYGDELRFHVRDDGLIRREPLADGLPVEDLSVRAAKCLQEATGTEAGVDIEVVKKVPVGSGLGGGSSDAATTLLALNRLWRLELDIETLNKLGLSIGADVPVFVGGRSAYAEGTGEHLSPLDLPGHWYCVLIPPVCVLTARIFNDPELTRDTPRRTISGLLTG</sequence>
<keyword evidence="1" id="KW-0808">Transferase</keyword>
<accession>A0A382UZ95</accession>
<evidence type="ECO:0000256" key="2">
    <source>
        <dbReference type="ARBA" id="ARBA00022741"/>
    </source>
</evidence>
<dbReference type="SUPFAM" id="SSF54211">
    <property type="entry name" value="Ribosomal protein S5 domain 2-like"/>
    <property type="match status" value="1"/>
</dbReference>
<organism evidence="6">
    <name type="scientific">marine metagenome</name>
    <dbReference type="NCBI Taxonomy" id="408172"/>
    <lineage>
        <taxon>unclassified sequences</taxon>
        <taxon>metagenomes</taxon>
        <taxon>ecological metagenomes</taxon>
    </lineage>
</organism>
<keyword evidence="3" id="KW-0418">Kinase</keyword>
<gene>
    <name evidence="6" type="ORF">METZ01_LOCUS391862</name>
</gene>
<dbReference type="InterPro" id="IPR006204">
    <property type="entry name" value="GHMP_kinase_N_dom"/>
</dbReference>
<dbReference type="InterPro" id="IPR020568">
    <property type="entry name" value="Ribosomal_Su5_D2-typ_SF"/>
</dbReference>
<evidence type="ECO:0000256" key="4">
    <source>
        <dbReference type="ARBA" id="ARBA00022840"/>
    </source>
</evidence>
<dbReference type="InterPro" id="IPR004424">
    <property type="entry name" value="IspE"/>
</dbReference>
<dbReference type="SUPFAM" id="SSF55060">
    <property type="entry name" value="GHMP Kinase, C-terminal domain"/>
    <property type="match status" value="1"/>
</dbReference>
<dbReference type="Pfam" id="PF00288">
    <property type="entry name" value="GHMP_kinases_N"/>
    <property type="match status" value="1"/>
</dbReference>
<keyword evidence="2" id="KW-0547">Nucleotide-binding</keyword>
<dbReference type="InterPro" id="IPR036554">
    <property type="entry name" value="GHMP_kinase_C_sf"/>
</dbReference>
<feature type="domain" description="GHMP kinase N-terminal" evidence="5">
    <location>
        <begin position="65"/>
        <end position="140"/>
    </location>
</feature>